<evidence type="ECO:0000256" key="2">
    <source>
        <dbReference type="SAM" id="SignalP"/>
    </source>
</evidence>
<protein>
    <submittedName>
        <fullName evidence="3">Uncharacterized protein</fullName>
    </submittedName>
</protein>
<dbReference type="Proteomes" id="UP001206895">
    <property type="component" value="Unassembled WGS sequence"/>
</dbReference>
<feature type="region of interest" description="Disordered" evidence="1">
    <location>
        <begin position="95"/>
        <end position="126"/>
    </location>
</feature>
<dbReference type="EMBL" id="JAMTCJ010000004">
    <property type="protein sequence ID" value="MCP2178548.1"/>
    <property type="molecule type" value="Genomic_DNA"/>
</dbReference>
<organism evidence="3 4">
    <name type="scientific">Williamsia maris</name>
    <dbReference type="NCBI Taxonomy" id="72806"/>
    <lineage>
        <taxon>Bacteria</taxon>
        <taxon>Bacillati</taxon>
        <taxon>Actinomycetota</taxon>
        <taxon>Actinomycetes</taxon>
        <taxon>Mycobacteriales</taxon>
        <taxon>Nocardiaceae</taxon>
        <taxon>Williamsia</taxon>
    </lineage>
</organism>
<reference evidence="3 4" key="1">
    <citation type="submission" date="2022-06" db="EMBL/GenBank/DDBJ databases">
        <title>Genomic Encyclopedia of Archaeal and Bacterial Type Strains, Phase II (KMG-II): from individual species to whole genera.</title>
        <authorList>
            <person name="Goeker M."/>
        </authorList>
    </citation>
    <scope>NUCLEOTIDE SEQUENCE [LARGE SCALE GENOMIC DNA]</scope>
    <source>
        <strain evidence="3 4">DSM 44693</strain>
    </source>
</reference>
<keyword evidence="4" id="KW-1185">Reference proteome</keyword>
<proteinExistence type="predicted"/>
<evidence type="ECO:0000313" key="4">
    <source>
        <dbReference type="Proteomes" id="UP001206895"/>
    </source>
</evidence>
<gene>
    <name evidence="3" type="ORF">LX13_004389</name>
</gene>
<feature type="chain" id="PRO_5046349374" evidence="2">
    <location>
        <begin position="21"/>
        <end position="173"/>
    </location>
</feature>
<sequence length="173" mass="16830">MLVRTATVTGGLAATGTVLAACGSGSGISESTRIAEQLAPLSLTASDDAAAARTLGARNPDRSAALAVIASERETHATTINDEIARLAPDLARPSTSSGVAAASVPASGATPTSGAPAAPTEPAVTTVDQLRERLASAASSTGDLAVGMSGYRAGMLGSIAAACNAQVEVQLG</sequence>
<accession>A0ABT1HKW1</accession>
<comment type="caution">
    <text evidence="3">The sequence shown here is derived from an EMBL/GenBank/DDBJ whole genome shotgun (WGS) entry which is preliminary data.</text>
</comment>
<keyword evidence="2" id="KW-0732">Signal</keyword>
<evidence type="ECO:0000256" key="1">
    <source>
        <dbReference type="SAM" id="MobiDB-lite"/>
    </source>
</evidence>
<dbReference type="PROSITE" id="PS51257">
    <property type="entry name" value="PROKAR_LIPOPROTEIN"/>
    <property type="match status" value="1"/>
</dbReference>
<evidence type="ECO:0000313" key="3">
    <source>
        <dbReference type="EMBL" id="MCP2178548.1"/>
    </source>
</evidence>
<feature type="signal peptide" evidence="2">
    <location>
        <begin position="1"/>
        <end position="20"/>
    </location>
</feature>
<name>A0ABT1HKW1_9NOCA</name>